<proteinExistence type="predicted"/>
<protein>
    <submittedName>
        <fullName evidence="1">Uncharacterized protein</fullName>
    </submittedName>
</protein>
<name>A0ACC2F8U0_DALPE</name>
<organism evidence="1 2">
    <name type="scientific">Dallia pectoralis</name>
    <name type="common">Alaska blackfish</name>
    <dbReference type="NCBI Taxonomy" id="75939"/>
    <lineage>
        <taxon>Eukaryota</taxon>
        <taxon>Metazoa</taxon>
        <taxon>Chordata</taxon>
        <taxon>Craniata</taxon>
        <taxon>Vertebrata</taxon>
        <taxon>Euteleostomi</taxon>
        <taxon>Actinopterygii</taxon>
        <taxon>Neopterygii</taxon>
        <taxon>Teleostei</taxon>
        <taxon>Protacanthopterygii</taxon>
        <taxon>Esociformes</taxon>
        <taxon>Umbridae</taxon>
        <taxon>Dallia</taxon>
    </lineage>
</organism>
<comment type="caution">
    <text evidence="1">The sequence shown here is derived from an EMBL/GenBank/DDBJ whole genome shotgun (WGS) entry which is preliminary data.</text>
</comment>
<dbReference type="EMBL" id="CM055759">
    <property type="protein sequence ID" value="KAJ7987660.1"/>
    <property type="molecule type" value="Genomic_DNA"/>
</dbReference>
<sequence>MEDLHNSRCLYIFTVLLTIESMLTNVQGSELENDDKPDATYALIGAGIGLFFAICFIGSKLYIIKKQMFNNEYSENPVKRTANCSALVDMKDRTEV</sequence>
<accession>A0ACC2F8U0</accession>
<reference evidence="1" key="1">
    <citation type="submission" date="2021-05" db="EMBL/GenBank/DDBJ databases">
        <authorList>
            <person name="Pan Q."/>
            <person name="Jouanno E."/>
            <person name="Zahm M."/>
            <person name="Klopp C."/>
            <person name="Cabau C."/>
            <person name="Louis A."/>
            <person name="Berthelot C."/>
            <person name="Parey E."/>
            <person name="Roest Crollius H."/>
            <person name="Montfort J."/>
            <person name="Robinson-Rechavi M."/>
            <person name="Bouchez O."/>
            <person name="Lampietro C."/>
            <person name="Lopez Roques C."/>
            <person name="Donnadieu C."/>
            <person name="Postlethwait J."/>
            <person name="Bobe J."/>
            <person name="Dillon D."/>
            <person name="Chandos A."/>
            <person name="von Hippel F."/>
            <person name="Guiguen Y."/>
        </authorList>
    </citation>
    <scope>NUCLEOTIDE SEQUENCE</scope>
    <source>
        <strain evidence="1">YG-Jan2019</strain>
    </source>
</reference>
<gene>
    <name evidence="1" type="ORF">DPEC_G00328780</name>
</gene>
<dbReference type="Proteomes" id="UP001157502">
    <property type="component" value="Chromosome 32"/>
</dbReference>
<evidence type="ECO:0000313" key="1">
    <source>
        <dbReference type="EMBL" id="KAJ7987660.1"/>
    </source>
</evidence>
<evidence type="ECO:0000313" key="2">
    <source>
        <dbReference type="Proteomes" id="UP001157502"/>
    </source>
</evidence>
<keyword evidence="2" id="KW-1185">Reference proteome</keyword>